<dbReference type="GO" id="GO:0005840">
    <property type="term" value="C:ribosome"/>
    <property type="evidence" value="ECO:0007669"/>
    <property type="project" value="UniProtKB-KW"/>
</dbReference>
<dbReference type="SUPFAM" id="SSF50447">
    <property type="entry name" value="Translation proteins"/>
    <property type="match status" value="1"/>
</dbReference>
<comment type="caution">
    <text evidence="6">The sequence shown here is derived from an EMBL/GenBank/DDBJ whole genome shotgun (WGS) entry which is preliminary data.</text>
</comment>
<dbReference type="Gene3D" id="2.40.10.190">
    <property type="entry name" value="translation elongation factor selb, chain A, domain 4"/>
    <property type="match status" value="1"/>
</dbReference>
<evidence type="ECO:0000313" key="6">
    <source>
        <dbReference type="EMBL" id="KHN88037.1"/>
    </source>
</evidence>
<dbReference type="PROSITE" id="PS01105">
    <property type="entry name" value="RIBOSOMAL_L35AE"/>
    <property type="match status" value="1"/>
</dbReference>
<dbReference type="HAMAP" id="MF_00573">
    <property type="entry name" value="Ribosomal_eL33"/>
    <property type="match status" value="1"/>
</dbReference>
<dbReference type="STRING" id="6265.A0A0B2W355"/>
<reference evidence="6 7" key="1">
    <citation type="submission" date="2014-11" db="EMBL/GenBank/DDBJ databases">
        <title>Genetic blueprint of the zoonotic pathogen Toxocara canis.</title>
        <authorList>
            <person name="Zhu X.-Q."/>
            <person name="Korhonen P.K."/>
            <person name="Cai H."/>
            <person name="Young N.D."/>
            <person name="Nejsum P."/>
            <person name="von Samson-Himmelstjerna G."/>
            <person name="Boag P.R."/>
            <person name="Tan P."/>
            <person name="Li Q."/>
            <person name="Min J."/>
            <person name="Yang Y."/>
            <person name="Wang X."/>
            <person name="Fang X."/>
            <person name="Hall R.S."/>
            <person name="Hofmann A."/>
            <person name="Sternberg P.W."/>
            <person name="Jex A.R."/>
            <person name="Gasser R.B."/>
        </authorList>
    </citation>
    <scope>NUCLEOTIDE SEQUENCE [LARGE SCALE GENOMIC DNA]</scope>
    <source>
        <strain evidence="6">PN_DK_2014</strain>
    </source>
</reference>
<keyword evidence="2 6" id="KW-0689">Ribosomal protein</keyword>
<dbReference type="OrthoDB" id="1166329at2759"/>
<organism evidence="6 7">
    <name type="scientific">Toxocara canis</name>
    <name type="common">Canine roundworm</name>
    <dbReference type="NCBI Taxonomy" id="6265"/>
    <lineage>
        <taxon>Eukaryota</taxon>
        <taxon>Metazoa</taxon>
        <taxon>Ecdysozoa</taxon>
        <taxon>Nematoda</taxon>
        <taxon>Chromadorea</taxon>
        <taxon>Rhabditida</taxon>
        <taxon>Spirurina</taxon>
        <taxon>Ascaridomorpha</taxon>
        <taxon>Ascaridoidea</taxon>
        <taxon>Toxocaridae</taxon>
        <taxon>Toxocara</taxon>
    </lineage>
</organism>
<evidence type="ECO:0000256" key="1">
    <source>
        <dbReference type="ARBA" id="ARBA00009269"/>
    </source>
</evidence>
<evidence type="ECO:0000256" key="5">
    <source>
        <dbReference type="ARBA" id="ARBA00035530"/>
    </source>
</evidence>
<dbReference type="FunFam" id="2.40.10.190:FF:000001">
    <property type="entry name" value="60S ribosomal protein L35a"/>
    <property type="match status" value="1"/>
</dbReference>
<dbReference type="GO" id="GO:0003735">
    <property type="term" value="F:structural constituent of ribosome"/>
    <property type="evidence" value="ECO:0007669"/>
    <property type="project" value="InterPro"/>
</dbReference>
<dbReference type="PANTHER" id="PTHR10902">
    <property type="entry name" value="60S RIBOSOMAL PROTEIN L35A"/>
    <property type="match status" value="1"/>
</dbReference>
<protein>
    <recommendedName>
        <fullName evidence="4">Large ribosomal subunit protein eL33</fullName>
    </recommendedName>
    <alternativeName>
        <fullName evidence="5">60S ribosomal protein L35a</fullName>
    </alternativeName>
</protein>
<evidence type="ECO:0000256" key="2">
    <source>
        <dbReference type="ARBA" id="ARBA00022980"/>
    </source>
</evidence>
<comment type="similarity">
    <text evidence="1">Belongs to the eukaryotic ribosomal protein eL33 family.</text>
</comment>
<dbReference type="GO" id="GO:1990904">
    <property type="term" value="C:ribonucleoprotein complex"/>
    <property type="evidence" value="ECO:0007669"/>
    <property type="project" value="UniProtKB-KW"/>
</dbReference>
<proteinExistence type="inferred from homology"/>
<dbReference type="InterPro" id="IPR038661">
    <property type="entry name" value="Ribosomal_eL33_sf"/>
</dbReference>
<dbReference type="Pfam" id="PF01247">
    <property type="entry name" value="Ribosomal_L35Ae"/>
    <property type="match status" value="1"/>
</dbReference>
<dbReference type="OMA" id="YRTNKHH"/>
<keyword evidence="3" id="KW-0687">Ribonucleoprotein</keyword>
<keyword evidence="7" id="KW-1185">Reference proteome</keyword>
<sequence>MASVEVERQQGPKPAGRMYVKAVFAGFKRAQRNQREHTALLRLEGVHDKTAAQWYVGKRALYVYKAHNKKKMPGKAPSRVRVIWGKITRVHGNAGAVRAKFHHNLPPKAMGNRIRVVHVVPVEYLKSAMSATVVILSVEYYCCFMDNTVD</sequence>
<dbReference type="AlphaFoldDB" id="A0A0B2W355"/>
<dbReference type="Proteomes" id="UP000031036">
    <property type="component" value="Unassembled WGS sequence"/>
</dbReference>
<evidence type="ECO:0000256" key="4">
    <source>
        <dbReference type="ARBA" id="ARBA00035228"/>
    </source>
</evidence>
<dbReference type="InterPro" id="IPR009000">
    <property type="entry name" value="Transl_B-barrel_sf"/>
</dbReference>
<evidence type="ECO:0000313" key="7">
    <source>
        <dbReference type="Proteomes" id="UP000031036"/>
    </source>
</evidence>
<evidence type="ECO:0000256" key="3">
    <source>
        <dbReference type="ARBA" id="ARBA00023274"/>
    </source>
</evidence>
<dbReference type="InterPro" id="IPR001780">
    <property type="entry name" value="Ribosomal_eL33"/>
</dbReference>
<dbReference type="InterPro" id="IPR018266">
    <property type="entry name" value="Ribosomal_eL33_CS"/>
</dbReference>
<dbReference type="GO" id="GO:0006412">
    <property type="term" value="P:translation"/>
    <property type="evidence" value="ECO:0007669"/>
    <property type="project" value="InterPro"/>
</dbReference>
<gene>
    <name evidence="6" type="primary">rpl-33</name>
    <name evidence="6" type="ORF">Tcan_08883</name>
</gene>
<accession>A0A0B2W355</accession>
<name>A0A0B2W355_TOXCA</name>
<dbReference type="EMBL" id="JPKZ01000272">
    <property type="protein sequence ID" value="KHN88037.1"/>
    <property type="molecule type" value="Genomic_DNA"/>
</dbReference>